<evidence type="ECO:0000313" key="2">
    <source>
        <dbReference type="EMBL" id="NNU17686.1"/>
    </source>
</evidence>
<dbReference type="InterPro" id="IPR023393">
    <property type="entry name" value="START-like_dom_sf"/>
</dbReference>
<feature type="signal peptide" evidence="1">
    <location>
        <begin position="1"/>
        <end position="25"/>
    </location>
</feature>
<organism evidence="2 3">
    <name type="scientific">Parvularcula mediterranea</name>
    <dbReference type="NCBI Taxonomy" id="2732508"/>
    <lineage>
        <taxon>Bacteria</taxon>
        <taxon>Pseudomonadati</taxon>
        <taxon>Pseudomonadota</taxon>
        <taxon>Alphaproteobacteria</taxon>
        <taxon>Parvularculales</taxon>
        <taxon>Parvularculaceae</taxon>
        <taxon>Parvularcula</taxon>
    </lineage>
</organism>
<protein>
    <recommendedName>
        <fullName evidence="4">SRPBCC domain-containing protein</fullName>
    </recommendedName>
</protein>
<feature type="chain" id="PRO_5031564792" description="SRPBCC domain-containing protein" evidence="1">
    <location>
        <begin position="26"/>
        <end position="170"/>
    </location>
</feature>
<dbReference type="SUPFAM" id="SSF55961">
    <property type="entry name" value="Bet v1-like"/>
    <property type="match status" value="1"/>
</dbReference>
<keyword evidence="1" id="KW-0732">Signal</keyword>
<name>A0A7Y3RP44_9PROT</name>
<sequence>MQRSILTSTLALTALGIASAEVVTASDTGFKLKHEAVSPLAPDALWERLMEPSEWWDGAHSYSGDAANLSMEDSAGSYWREDWEGGSVIHGQILTVMKGKQLVLSAPFGPLHATGAECIWTIILAPAEGGGTKISSTHTVAGSEGTGLQELAGPVDFVMGNGIMRLAEAP</sequence>
<gene>
    <name evidence="2" type="ORF">HK107_15245</name>
</gene>
<dbReference type="EMBL" id="JABFCX010000003">
    <property type="protein sequence ID" value="NNU17686.1"/>
    <property type="molecule type" value="Genomic_DNA"/>
</dbReference>
<dbReference type="Proteomes" id="UP000536835">
    <property type="component" value="Unassembled WGS sequence"/>
</dbReference>
<dbReference type="AlphaFoldDB" id="A0A7Y3RP44"/>
<comment type="caution">
    <text evidence="2">The sequence shown here is derived from an EMBL/GenBank/DDBJ whole genome shotgun (WGS) entry which is preliminary data.</text>
</comment>
<reference evidence="2 3" key="1">
    <citation type="submission" date="2020-05" db="EMBL/GenBank/DDBJ databases">
        <title>Parvularcula mediterraneae sp. nov., isolated from polypropylene straw from shallow seawater of the seashore of Laganas in Zakynthos island, Greece.</title>
        <authorList>
            <person name="Szabo I."/>
            <person name="Al-Omari J."/>
            <person name="Rado J."/>
            <person name="Szerdahelyi G.S."/>
        </authorList>
    </citation>
    <scope>NUCLEOTIDE SEQUENCE [LARGE SCALE GENOMIC DNA]</scope>
    <source>
        <strain evidence="2 3">ZS-1/3</strain>
    </source>
</reference>
<evidence type="ECO:0000313" key="3">
    <source>
        <dbReference type="Proteomes" id="UP000536835"/>
    </source>
</evidence>
<evidence type="ECO:0008006" key="4">
    <source>
        <dbReference type="Google" id="ProtNLM"/>
    </source>
</evidence>
<proteinExistence type="predicted"/>
<accession>A0A7Y3RP44</accession>
<dbReference type="Gene3D" id="3.30.530.20">
    <property type="match status" value="1"/>
</dbReference>
<evidence type="ECO:0000256" key="1">
    <source>
        <dbReference type="SAM" id="SignalP"/>
    </source>
</evidence>
<dbReference type="RefSeq" id="WP_173201341.1">
    <property type="nucleotide sequence ID" value="NZ_JABFCX010000003.1"/>
</dbReference>
<keyword evidence="3" id="KW-1185">Reference proteome</keyword>